<keyword evidence="3" id="KW-1185">Reference proteome</keyword>
<evidence type="ECO:0000259" key="1">
    <source>
        <dbReference type="PROSITE" id="PS50188"/>
    </source>
</evidence>
<reference evidence="2" key="1">
    <citation type="journal article" date="2020" name="Stud. Mycol.">
        <title>101 Dothideomycetes genomes: a test case for predicting lifestyles and emergence of pathogens.</title>
        <authorList>
            <person name="Haridas S."/>
            <person name="Albert R."/>
            <person name="Binder M."/>
            <person name="Bloem J."/>
            <person name="Labutti K."/>
            <person name="Salamov A."/>
            <person name="Andreopoulos B."/>
            <person name="Baker S."/>
            <person name="Barry K."/>
            <person name="Bills G."/>
            <person name="Bluhm B."/>
            <person name="Cannon C."/>
            <person name="Castanera R."/>
            <person name="Culley D."/>
            <person name="Daum C."/>
            <person name="Ezra D."/>
            <person name="Gonzalez J."/>
            <person name="Henrissat B."/>
            <person name="Kuo A."/>
            <person name="Liang C."/>
            <person name="Lipzen A."/>
            <person name="Lutzoni F."/>
            <person name="Magnuson J."/>
            <person name="Mondo S."/>
            <person name="Nolan M."/>
            <person name="Ohm R."/>
            <person name="Pangilinan J."/>
            <person name="Park H.-J."/>
            <person name="Ramirez L."/>
            <person name="Alfaro M."/>
            <person name="Sun H."/>
            <person name="Tritt A."/>
            <person name="Yoshinaga Y."/>
            <person name="Zwiers L.-H."/>
            <person name="Turgeon B."/>
            <person name="Goodwin S."/>
            <person name="Spatafora J."/>
            <person name="Crous P."/>
            <person name="Grigoriev I."/>
        </authorList>
    </citation>
    <scope>NUCLEOTIDE SEQUENCE</scope>
    <source>
        <strain evidence="2">CBS 133067</strain>
    </source>
</reference>
<accession>A0A9P4M336</accession>
<name>A0A9P4M336_9PEZI</name>
<organism evidence="2 3">
    <name type="scientific">Rhizodiscina lignyota</name>
    <dbReference type="NCBI Taxonomy" id="1504668"/>
    <lineage>
        <taxon>Eukaryota</taxon>
        <taxon>Fungi</taxon>
        <taxon>Dikarya</taxon>
        <taxon>Ascomycota</taxon>
        <taxon>Pezizomycotina</taxon>
        <taxon>Dothideomycetes</taxon>
        <taxon>Pleosporomycetidae</taxon>
        <taxon>Aulographales</taxon>
        <taxon>Rhizodiscinaceae</taxon>
        <taxon>Rhizodiscina</taxon>
    </lineage>
</organism>
<protein>
    <recommendedName>
        <fullName evidence="1">B30.2/SPRY domain-containing protein</fullName>
    </recommendedName>
</protein>
<dbReference type="EMBL" id="ML978132">
    <property type="protein sequence ID" value="KAF2095278.1"/>
    <property type="molecule type" value="Genomic_DNA"/>
</dbReference>
<dbReference type="SUPFAM" id="SSF49899">
    <property type="entry name" value="Concanavalin A-like lectins/glucanases"/>
    <property type="match status" value="1"/>
</dbReference>
<dbReference type="InterPro" id="IPR003877">
    <property type="entry name" value="SPRY_dom"/>
</dbReference>
<dbReference type="Gene3D" id="2.60.120.920">
    <property type="match status" value="1"/>
</dbReference>
<dbReference type="AlphaFoldDB" id="A0A9P4M336"/>
<dbReference type="OrthoDB" id="3930153at2759"/>
<evidence type="ECO:0000313" key="2">
    <source>
        <dbReference type="EMBL" id="KAF2095278.1"/>
    </source>
</evidence>
<comment type="caution">
    <text evidence="2">The sequence shown here is derived from an EMBL/GenBank/DDBJ whole genome shotgun (WGS) entry which is preliminary data.</text>
</comment>
<dbReference type="Pfam" id="PF00622">
    <property type="entry name" value="SPRY"/>
    <property type="match status" value="1"/>
</dbReference>
<dbReference type="InterPro" id="IPR013320">
    <property type="entry name" value="ConA-like_dom_sf"/>
</dbReference>
<proteinExistence type="predicted"/>
<dbReference type="InterPro" id="IPR001870">
    <property type="entry name" value="B30.2/SPRY"/>
</dbReference>
<dbReference type="PROSITE" id="PS50188">
    <property type="entry name" value="B302_SPRY"/>
    <property type="match status" value="1"/>
</dbReference>
<dbReference type="Proteomes" id="UP000799772">
    <property type="component" value="Unassembled WGS sequence"/>
</dbReference>
<feature type="domain" description="B30.2/SPRY" evidence="1">
    <location>
        <begin position="1"/>
        <end position="86"/>
    </location>
</feature>
<dbReference type="InterPro" id="IPR043136">
    <property type="entry name" value="B30.2/SPRY_sf"/>
</dbReference>
<evidence type="ECO:0000313" key="3">
    <source>
        <dbReference type="Proteomes" id="UP000799772"/>
    </source>
</evidence>
<gene>
    <name evidence="2" type="ORF">NA57DRAFT_45255</name>
</gene>
<sequence length="86" mass="9140">MVFAHASRVVCIGLSEGGADLAQLPGWRDDSVAYHGDDGRLYSNDNQGDDYGPCFATGDTIGCGRYGELGYFTKNGQHLGSSSTIF</sequence>